<evidence type="ECO:0000256" key="4">
    <source>
        <dbReference type="PROSITE-ProRule" id="PRU00134"/>
    </source>
</evidence>
<evidence type="ECO:0000313" key="7">
    <source>
        <dbReference type="Proteomes" id="UP000287166"/>
    </source>
</evidence>
<dbReference type="AlphaFoldDB" id="A0A401GMA4"/>
<reference evidence="6 7" key="1">
    <citation type="journal article" date="2018" name="Sci. Rep.">
        <title>Genome sequence of the cauliflower mushroom Sparassis crispa (Hanabiratake) and its association with beneficial usage.</title>
        <authorList>
            <person name="Kiyama R."/>
            <person name="Furutani Y."/>
            <person name="Kawaguchi K."/>
            <person name="Nakanishi T."/>
        </authorList>
    </citation>
    <scope>NUCLEOTIDE SEQUENCE [LARGE SCALE GENOMIC DNA]</scope>
</reference>
<dbReference type="PROSITE" id="PS01360">
    <property type="entry name" value="ZF_MYND_1"/>
    <property type="match status" value="1"/>
</dbReference>
<dbReference type="OrthoDB" id="341421at2759"/>
<protein>
    <recommendedName>
        <fullName evidence="5">MYND-type domain-containing protein</fullName>
    </recommendedName>
</protein>
<proteinExistence type="predicted"/>
<dbReference type="PROSITE" id="PS50865">
    <property type="entry name" value="ZF_MYND_2"/>
    <property type="match status" value="1"/>
</dbReference>
<keyword evidence="3" id="KW-0862">Zinc</keyword>
<dbReference type="Proteomes" id="UP000287166">
    <property type="component" value="Unassembled WGS sequence"/>
</dbReference>
<dbReference type="GeneID" id="38780227"/>
<keyword evidence="1" id="KW-0479">Metal-binding</keyword>
<keyword evidence="2 4" id="KW-0863">Zinc-finger</keyword>
<accession>A0A401GMA4</accession>
<organism evidence="6 7">
    <name type="scientific">Sparassis crispa</name>
    <dbReference type="NCBI Taxonomy" id="139825"/>
    <lineage>
        <taxon>Eukaryota</taxon>
        <taxon>Fungi</taxon>
        <taxon>Dikarya</taxon>
        <taxon>Basidiomycota</taxon>
        <taxon>Agaricomycotina</taxon>
        <taxon>Agaricomycetes</taxon>
        <taxon>Polyporales</taxon>
        <taxon>Sparassidaceae</taxon>
        <taxon>Sparassis</taxon>
    </lineage>
</organism>
<evidence type="ECO:0000313" key="6">
    <source>
        <dbReference type="EMBL" id="GBE83310.1"/>
    </source>
</evidence>
<evidence type="ECO:0000256" key="1">
    <source>
        <dbReference type="ARBA" id="ARBA00022723"/>
    </source>
</evidence>
<feature type="domain" description="MYND-type" evidence="5">
    <location>
        <begin position="265"/>
        <end position="301"/>
    </location>
</feature>
<evidence type="ECO:0000256" key="2">
    <source>
        <dbReference type="ARBA" id="ARBA00022771"/>
    </source>
</evidence>
<dbReference type="SUPFAM" id="SSF144232">
    <property type="entry name" value="HIT/MYND zinc finger-like"/>
    <property type="match status" value="1"/>
</dbReference>
<evidence type="ECO:0000256" key="3">
    <source>
        <dbReference type="ARBA" id="ARBA00022833"/>
    </source>
</evidence>
<dbReference type="InParanoid" id="A0A401GMA4"/>
<comment type="caution">
    <text evidence="6">The sequence shown here is derived from an EMBL/GenBank/DDBJ whole genome shotgun (WGS) entry which is preliminary data.</text>
</comment>
<name>A0A401GMA4_9APHY</name>
<gene>
    <name evidence="6" type="ORF">SCP_0503580</name>
</gene>
<sequence>MRFPLGINLDNMEPLSRIDTLSVLSSMGIELPATTKLPDEALEKRLEQALNAAQSLAKVIPKVPLHIASVPSWPSCTSGVDETRSVHDAIRRGNFGEAGACMRARSVGAENAVDLYVNPILDLRQTLMCIAKLWDDGYRCCVVKDPEGQTFAINIRMLSVQRIDSKTPLLVMLYQSFAQNNRSPGLQWVQERMQESDAGTISLIHANELEGKLLLQLLAMNAKHLPPDFQPHRHAVERDFKVSFLIPVGPLSFEDLGKFNADTGCVLCGEKTTSRCSQCLSVLYCGQACQRAHWAEHKPTCRSLRGGTWRTVRFVNSMPGFEGHYSYIFNRFNFNNKYTGLRTNHERYPPPNAHGAKAFLVKLQIGLANRDAYMIYDRQRTLESFFRQDRDLVLFAEIRREMDGPRGGHAGFKMYRWAKRVSDWELSICLDKEPQADVKW</sequence>
<keyword evidence="7" id="KW-1185">Reference proteome</keyword>
<dbReference type="InterPro" id="IPR002893">
    <property type="entry name" value="Znf_MYND"/>
</dbReference>
<dbReference type="STRING" id="139825.A0A401GMA4"/>
<dbReference type="EMBL" id="BFAD01000005">
    <property type="protein sequence ID" value="GBE83310.1"/>
    <property type="molecule type" value="Genomic_DNA"/>
</dbReference>
<dbReference type="Gene3D" id="6.10.140.2220">
    <property type="match status" value="1"/>
</dbReference>
<dbReference type="GO" id="GO:0008270">
    <property type="term" value="F:zinc ion binding"/>
    <property type="evidence" value="ECO:0007669"/>
    <property type="project" value="UniProtKB-KW"/>
</dbReference>
<evidence type="ECO:0000259" key="5">
    <source>
        <dbReference type="PROSITE" id="PS50865"/>
    </source>
</evidence>
<dbReference type="RefSeq" id="XP_027614223.1">
    <property type="nucleotide sequence ID" value="XM_027758422.1"/>
</dbReference>
<dbReference type="Pfam" id="PF01753">
    <property type="entry name" value="zf-MYND"/>
    <property type="match status" value="1"/>
</dbReference>